<comment type="catalytic activity">
    <reaction evidence="7 9">
        <text>N-(5-phospho-beta-D-ribosyl)anthranilate + diphosphate = 5-phospho-alpha-D-ribose 1-diphosphate + anthranilate</text>
        <dbReference type="Rhea" id="RHEA:11768"/>
        <dbReference type="ChEBI" id="CHEBI:16567"/>
        <dbReference type="ChEBI" id="CHEBI:18277"/>
        <dbReference type="ChEBI" id="CHEBI:33019"/>
        <dbReference type="ChEBI" id="CHEBI:58017"/>
        <dbReference type="EC" id="2.4.2.18"/>
    </reaction>
</comment>
<evidence type="ECO:0000256" key="4">
    <source>
        <dbReference type="ARBA" id="ARBA00022679"/>
    </source>
</evidence>
<evidence type="ECO:0000256" key="2">
    <source>
        <dbReference type="ARBA" id="ARBA00022605"/>
    </source>
</evidence>
<evidence type="ECO:0000313" key="12">
    <source>
        <dbReference type="EMBL" id="AOM82811.1"/>
    </source>
</evidence>
<feature type="binding site" evidence="9">
    <location>
        <position position="223"/>
    </location>
    <ligand>
        <name>Mg(2+)</name>
        <dbReference type="ChEBI" id="CHEBI:18420"/>
        <label>2</label>
    </ligand>
</feature>
<keyword evidence="3 9" id="KW-0328">Glycosyltransferase</keyword>
<reference evidence="12 13" key="1">
    <citation type="submission" date="2015-08" db="EMBL/GenBank/DDBJ databases">
        <title>The complete genome sequence of Bacillus beveridgei MLTeJB.</title>
        <authorList>
            <person name="Hanson T.E."/>
            <person name="Mesa C."/>
            <person name="Basesman S.M."/>
            <person name="Oremland R.S."/>
        </authorList>
    </citation>
    <scope>NUCLEOTIDE SEQUENCE [LARGE SCALE GENOMIC DNA]</scope>
    <source>
        <strain evidence="12 13">MLTeJB</strain>
    </source>
</reference>
<feature type="binding site" evidence="9">
    <location>
        <position position="224"/>
    </location>
    <ligand>
        <name>Mg(2+)</name>
        <dbReference type="ChEBI" id="CHEBI:18420"/>
        <label>1</label>
    </ligand>
</feature>
<gene>
    <name evidence="9 12" type="primary">trpD</name>
    <name evidence="12" type="ORF">BBEV_1448</name>
</gene>
<dbReference type="Gene3D" id="1.20.970.10">
    <property type="entry name" value="Transferase, Pyrimidine Nucleoside Phosphorylase, Chain C"/>
    <property type="match status" value="1"/>
</dbReference>
<feature type="binding site" evidence="9">
    <location>
        <begin position="106"/>
        <end position="114"/>
    </location>
    <ligand>
        <name>5-phospho-alpha-D-ribose 1-diphosphate</name>
        <dbReference type="ChEBI" id="CHEBI:58017"/>
    </ligand>
</feature>
<dbReference type="Proteomes" id="UP000094463">
    <property type="component" value="Chromosome"/>
</dbReference>
<dbReference type="RefSeq" id="WP_069364855.1">
    <property type="nucleotide sequence ID" value="NZ_CP012502.1"/>
</dbReference>
<comment type="similarity">
    <text evidence="8">In the C-terminal section; belongs to the anthranilate phosphoribosyltransferase family.</text>
</comment>
<evidence type="ECO:0000256" key="7">
    <source>
        <dbReference type="ARBA" id="ARBA00052328"/>
    </source>
</evidence>
<evidence type="ECO:0000256" key="9">
    <source>
        <dbReference type="HAMAP-Rule" id="MF_00211"/>
    </source>
</evidence>
<dbReference type="Pfam" id="PF02885">
    <property type="entry name" value="Glycos_trans_3N"/>
    <property type="match status" value="1"/>
</dbReference>
<evidence type="ECO:0000256" key="3">
    <source>
        <dbReference type="ARBA" id="ARBA00022676"/>
    </source>
</evidence>
<dbReference type="PANTHER" id="PTHR43285">
    <property type="entry name" value="ANTHRANILATE PHOSPHORIBOSYLTRANSFERASE"/>
    <property type="match status" value="1"/>
</dbReference>
<dbReference type="SUPFAM" id="SSF52418">
    <property type="entry name" value="Nucleoside phosphorylase/phosphoribosyltransferase catalytic domain"/>
    <property type="match status" value="1"/>
</dbReference>
<keyword evidence="6 9" id="KW-0057">Aromatic amino acid biosynthesis</keyword>
<name>A0A1D7QUY1_9BACI</name>
<feature type="binding site" evidence="9">
    <location>
        <position position="86"/>
    </location>
    <ligand>
        <name>5-phospho-alpha-D-ribose 1-diphosphate</name>
        <dbReference type="ChEBI" id="CHEBI:58017"/>
    </ligand>
</feature>
<keyword evidence="9" id="KW-0479">Metal-binding</keyword>
<dbReference type="HAMAP" id="MF_00211">
    <property type="entry name" value="TrpD"/>
    <property type="match status" value="1"/>
</dbReference>
<feature type="binding site" evidence="9">
    <location>
        <position position="109"/>
    </location>
    <ligand>
        <name>anthranilate</name>
        <dbReference type="ChEBI" id="CHEBI:16567"/>
        <label>1</label>
    </ligand>
</feature>
<dbReference type="EMBL" id="CP012502">
    <property type="protein sequence ID" value="AOM82811.1"/>
    <property type="molecule type" value="Genomic_DNA"/>
</dbReference>
<evidence type="ECO:0000256" key="5">
    <source>
        <dbReference type="ARBA" id="ARBA00022822"/>
    </source>
</evidence>
<organism evidence="12 13">
    <name type="scientific">Salisediminibacterium beveridgei</name>
    <dbReference type="NCBI Taxonomy" id="632773"/>
    <lineage>
        <taxon>Bacteria</taxon>
        <taxon>Bacillati</taxon>
        <taxon>Bacillota</taxon>
        <taxon>Bacilli</taxon>
        <taxon>Bacillales</taxon>
        <taxon>Bacillaceae</taxon>
        <taxon>Salisediminibacterium</taxon>
    </lineage>
</organism>
<dbReference type="NCBIfam" id="TIGR01245">
    <property type="entry name" value="trpD"/>
    <property type="match status" value="1"/>
</dbReference>
<dbReference type="InterPro" id="IPR005940">
    <property type="entry name" value="Anthranilate_Pribosyl_Tfrase"/>
</dbReference>
<evidence type="ECO:0000256" key="8">
    <source>
        <dbReference type="ARBA" id="ARBA00061188"/>
    </source>
</evidence>
<dbReference type="PANTHER" id="PTHR43285:SF2">
    <property type="entry name" value="ANTHRANILATE PHOSPHORIBOSYLTRANSFERASE"/>
    <property type="match status" value="1"/>
</dbReference>
<dbReference type="KEGG" id="bbev:BBEV_1448"/>
<comment type="subunit">
    <text evidence="9">Homodimer.</text>
</comment>
<keyword evidence="4 9" id="KW-0808">Transferase</keyword>
<dbReference type="Pfam" id="PF00591">
    <property type="entry name" value="Glycos_transf_3"/>
    <property type="match status" value="1"/>
</dbReference>
<evidence type="ECO:0000259" key="11">
    <source>
        <dbReference type="Pfam" id="PF02885"/>
    </source>
</evidence>
<protein>
    <recommendedName>
        <fullName evidence="9">Anthranilate phosphoribosyltransferase</fullName>
        <ecNumber evidence="9">2.4.2.18</ecNumber>
    </recommendedName>
</protein>
<evidence type="ECO:0000259" key="10">
    <source>
        <dbReference type="Pfam" id="PF00591"/>
    </source>
</evidence>
<dbReference type="FunFam" id="3.40.1030.10:FF:000002">
    <property type="entry name" value="Anthranilate phosphoribosyltransferase"/>
    <property type="match status" value="1"/>
</dbReference>
<comment type="pathway">
    <text evidence="1 9">Amino-acid biosynthesis; L-tryptophan biosynthesis; L-tryptophan from chorismate: step 2/5.</text>
</comment>
<dbReference type="GO" id="GO:0005829">
    <property type="term" value="C:cytosol"/>
    <property type="evidence" value="ECO:0007669"/>
    <property type="project" value="TreeGrafter"/>
</dbReference>
<dbReference type="Gene3D" id="3.40.1030.10">
    <property type="entry name" value="Nucleoside phosphorylase/phosphoribosyltransferase catalytic domain"/>
    <property type="match status" value="1"/>
</dbReference>
<feature type="binding site" evidence="9">
    <location>
        <position position="118"/>
    </location>
    <ligand>
        <name>5-phospho-alpha-D-ribose 1-diphosphate</name>
        <dbReference type="ChEBI" id="CHEBI:58017"/>
    </ligand>
</feature>
<keyword evidence="2 9" id="KW-0028">Amino-acid biosynthesis</keyword>
<evidence type="ECO:0000256" key="6">
    <source>
        <dbReference type="ARBA" id="ARBA00023141"/>
    </source>
</evidence>
<feature type="binding site" evidence="9">
    <location>
        <position position="90"/>
    </location>
    <ligand>
        <name>Mg(2+)</name>
        <dbReference type="ChEBI" id="CHEBI:18420"/>
        <label>1</label>
    </ligand>
</feature>
<dbReference type="GO" id="GO:0004048">
    <property type="term" value="F:anthranilate phosphoribosyltransferase activity"/>
    <property type="evidence" value="ECO:0007669"/>
    <property type="project" value="UniProtKB-UniRule"/>
</dbReference>
<keyword evidence="9" id="KW-0460">Magnesium</keyword>
<comment type="cofactor">
    <cofactor evidence="9">
        <name>Mg(2+)</name>
        <dbReference type="ChEBI" id="CHEBI:18420"/>
    </cofactor>
    <text evidence="9">Binds 2 magnesium ions per monomer.</text>
</comment>
<keyword evidence="5 9" id="KW-0822">Tryptophan biosynthesis</keyword>
<comment type="similarity">
    <text evidence="9">Belongs to the anthranilate phosphoribosyltransferase family.</text>
</comment>
<dbReference type="GO" id="GO:0000162">
    <property type="term" value="P:L-tryptophan biosynthetic process"/>
    <property type="evidence" value="ECO:0007669"/>
    <property type="project" value="UniProtKB-UniRule"/>
</dbReference>
<dbReference type="AlphaFoldDB" id="A0A1D7QUY1"/>
<evidence type="ECO:0000256" key="1">
    <source>
        <dbReference type="ARBA" id="ARBA00004907"/>
    </source>
</evidence>
<dbReference type="GO" id="GO:0000287">
    <property type="term" value="F:magnesium ion binding"/>
    <property type="evidence" value="ECO:0007669"/>
    <property type="project" value="UniProtKB-UniRule"/>
</dbReference>
<feature type="binding site" evidence="9">
    <location>
        <position position="78"/>
    </location>
    <ligand>
        <name>anthranilate</name>
        <dbReference type="ChEBI" id="CHEBI:16567"/>
        <label>1</label>
    </ligand>
</feature>
<dbReference type="UniPathway" id="UPA00035">
    <property type="reaction ID" value="UER00041"/>
</dbReference>
<dbReference type="PATRIC" id="fig|632773.3.peg.1524"/>
<feature type="domain" description="Glycosyl transferase family 3 N-terminal" evidence="11">
    <location>
        <begin position="4"/>
        <end position="64"/>
    </location>
</feature>
<sequence>MKRTIDQLMEHQTLTEKEAKQFVEEMMTGKHNHETMAAVLAIMQFRGITAEELAGFAKGMQTKAKNISIPGKLLDTCGTGGDSSGSYNVSTASAILLSSMGVNIAKHGNRSISSKTGSADVLEILGIPFHQSEEEAITAISKNHLSFFFAPDYHAAMKYVGPVRAALKIKTIFNLLGPLTNPAGASYRIIGVYGEKEADIMAEAVKRLNLNKVLIVTGHDGLDELTITGPSRVIEVTGDVSKSYTITPEEVGLKRGPIDSAVVTSAQESANLIKSIFNQTASEEATGLLLLNAGAALYTAGEATSIAEGVKLAKQALGDQVLKHLEQIQQSQTGDQMEEQA</sequence>
<feature type="binding site" evidence="9">
    <location>
        <position position="164"/>
    </location>
    <ligand>
        <name>anthranilate</name>
        <dbReference type="ChEBI" id="CHEBI:16567"/>
        <label>2</label>
    </ligand>
</feature>
<dbReference type="InterPro" id="IPR017459">
    <property type="entry name" value="Glycosyl_Trfase_fam3_N_dom"/>
</dbReference>
<feature type="binding site" evidence="9">
    <location>
        <position position="224"/>
    </location>
    <ligand>
        <name>Mg(2+)</name>
        <dbReference type="ChEBI" id="CHEBI:18420"/>
        <label>2</label>
    </ligand>
</feature>
<dbReference type="InterPro" id="IPR000312">
    <property type="entry name" value="Glycosyl_Trfase_fam3"/>
</dbReference>
<proteinExistence type="inferred from homology"/>
<keyword evidence="13" id="KW-1185">Reference proteome</keyword>
<feature type="binding site" evidence="9">
    <location>
        <begin position="81"/>
        <end position="82"/>
    </location>
    <ligand>
        <name>5-phospho-alpha-D-ribose 1-diphosphate</name>
        <dbReference type="ChEBI" id="CHEBI:58017"/>
    </ligand>
</feature>
<dbReference type="EC" id="2.4.2.18" evidence="9"/>
<dbReference type="SUPFAM" id="SSF47648">
    <property type="entry name" value="Nucleoside phosphorylase/phosphoribosyltransferase N-terminal domain"/>
    <property type="match status" value="1"/>
</dbReference>
<feature type="domain" description="Glycosyl transferase family 3" evidence="10">
    <location>
        <begin position="72"/>
        <end position="317"/>
    </location>
</feature>
<evidence type="ECO:0000313" key="13">
    <source>
        <dbReference type="Proteomes" id="UP000094463"/>
    </source>
</evidence>
<dbReference type="InterPro" id="IPR036320">
    <property type="entry name" value="Glycosyl_Trfase_fam3_N_dom_sf"/>
</dbReference>
<dbReference type="OrthoDB" id="9806430at2"/>
<feature type="binding site" evidence="9">
    <location>
        <begin position="88"/>
        <end position="91"/>
    </location>
    <ligand>
        <name>5-phospho-alpha-D-ribose 1-diphosphate</name>
        <dbReference type="ChEBI" id="CHEBI:58017"/>
    </ligand>
</feature>
<accession>A0A1D7QUY1</accession>
<comment type="function">
    <text evidence="9">Catalyzes the transfer of the phosphoribosyl group of 5-phosphorylribose-1-pyrophosphate (PRPP) to anthranilate to yield N-(5'-phosphoribosyl)-anthranilate (PRA).</text>
</comment>
<feature type="binding site" evidence="9">
    <location>
        <position position="78"/>
    </location>
    <ligand>
        <name>5-phospho-alpha-D-ribose 1-diphosphate</name>
        <dbReference type="ChEBI" id="CHEBI:58017"/>
    </ligand>
</feature>
<dbReference type="STRING" id="632773.BBEV_1448"/>
<comment type="caution">
    <text evidence="9">Lacks conserved residue(s) required for the propagation of feature annotation.</text>
</comment>
<dbReference type="InterPro" id="IPR035902">
    <property type="entry name" value="Nuc_phospho_transferase"/>
</dbReference>